<feature type="region of interest" description="Disordered" evidence="1">
    <location>
        <begin position="135"/>
        <end position="162"/>
    </location>
</feature>
<protein>
    <submittedName>
        <fullName evidence="2">Uncharacterized protein</fullName>
    </submittedName>
</protein>
<gene>
    <name evidence="2" type="ORF">CGOC_LOCUS12226</name>
</gene>
<evidence type="ECO:0000313" key="3">
    <source>
        <dbReference type="Proteomes" id="UP000271889"/>
    </source>
</evidence>
<name>A0A3P7QPA4_CYLGO</name>
<evidence type="ECO:0000313" key="2">
    <source>
        <dbReference type="EMBL" id="VDN32876.1"/>
    </source>
</evidence>
<keyword evidence="3" id="KW-1185">Reference proteome</keyword>
<dbReference type="OrthoDB" id="10593389at2759"/>
<dbReference type="AlphaFoldDB" id="A0A3P7QPA4"/>
<dbReference type="Proteomes" id="UP000271889">
    <property type="component" value="Unassembled WGS sequence"/>
</dbReference>
<feature type="compositionally biased region" description="Polar residues" evidence="1">
    <location>
        <begin position="135"/>
        <end position="148"/>
    </location>
</feature>
<organism evidence="2 3">
    <name type="scientific">Cylicostephanus goldi</name>
    <name type="common">Nematode worm</name>
    <dbReference type="NCBI Taxonomy" id="71465"/>
    <lineage>
        <taxon>Eukaryota</taxon>
        <taxon>Metazoa</taxon>
        <taxon>Ecdysozoa</taxon>
        <taxon>Nematoda</taxon>
        <taxon>Chromadorea</taxon>
        <taxon>Rhabditida</taxon>
        <taxon>Rhabditina</taxon>
        <taxon>Rhabditomorpha</taxon>
        <taxon>Strongyloidea</taxon>
        <taxon>Strongylidae</taxon>
        <taxon>Cylicostephanus</taxon>
    </lineage>
</organism>
<proteinExistence type="predicted"/>
<dbReference type="EMBL" id="UYRV01121610">
    <property type="protein sequence ID" value="VDN32876.1"/>
    <property type="molecule type" value="Genomic_DNA"/>
</dbReference>
<reference evidence="2 3" key="1">
    <citation type="submission" date="2018-11" db="EMBL/GenBank/DDBJ databases">
        <authorList>
            <consortium name="Pathogen Informatics"/>
        </authorList>
    </citation>
    <scope>NUCLEOTIDE SEQUENCE [LARGE SCALE GENOMIC DNA]</scope>
</reference>
<feature type="compositionally biased region" description="Basic residues" evidence="1">
    <location>
        <begin position="218"/>
        <end position="228"/>
    </location>
</feature>
<sequence length="228" mass="26028">MNYQRSYRYSCAFGYTNIRNFGRKEAANYPELVRVVKKKFKLAEYALERRKNLPSLEEEDLEMDDFVEDDVEEEGDEEEATRILVKEEGDEEEATKSLEVARDEGDVQIEPFLLLVHLCIFYQTKRVYYVFNSDTRQGSSQPLTQTKSSPRKRPRVLSPVEDVPEKSLIGSSVLDLKENVSLEEGGIGPSMLQAAPPSPLKQFDRPPTDSGEGPSVRLNKRKKVGFIN</sequence>
<evidence type="ECO:0000256" key="1">
    <source>
        <dbReference type="SAM" id="MobiDB-lite"/>
    </source>
</evidence>
<feature type="region of interest" description="Disordered" evidence="1">
    <location>
        <begin position="185"/>
        <end position="228"/>
    </location>
</feature>
<accession>A0A3P7QPA4</accession>